<evidence type="ECO:0000256" key="2">
    <source>
        <dbReference type="ARBA" id="ARBA00022692"/>
    </source>
</evidence>
<evidence type="ECO:0000256" key="4">
    <source>
        <dbReference type="ARBA" id="ARBA00023136"/>
    </source>
</evidence>
<dbReference type="Proteomes" id="UP000198224">
    <property type="component" value="Chromosome I"/>
</dbReference>
<keyword evidence="2 5" id="KW-0812">Transmembrane</keyword>
<evidence type="ECO:0000313" key="8">
    <source>
        <dbReference type="Proteomes" id="UP000198224"/>
    </source>
</evidence>
<gene>
    <name evidence="7" type="ORF">GA0070612_3027</name>
</gene>
<dbReference type="Pfam" id="PF07291">
    <property type="entry name" value="MauE"/>
    <property type="match status" value="1"/>
</dbReference>
<protein>
    <submittedName>
        <fullName evidence="7">Methylamine utilisation protein MauE</fullName>
    </submittedName>
</protein>
<comment type="subcellular location">
    <subcellularLocation>
        <location evidence="1">Membrane</location>
        <topology evidence="1">Multi-pass membrane protein</topology>
    </subcellularLocation>
</comment>
<feature type="transmembrane region" description="Helical" evidence="5">
    <location>
        <begin position="75"/>
        <end position="96"/>
    </location>
</feature>
<evidence type="ECO:0000256" key="3">
    <source>
        <dbReference type="ARBA" id="ARBA00022989"/>
    </source>
</evidence>
<dbReference type="InterPro" id="IPR009908">
    <property type="entry name" value="Methylamine_util_MauE"/>
</dbReference>
<keyword evidence="4 5" id="KW-0472">Membrane</keyword>
<feature type="transmembrane region" description="Helical" evidence="5">
    <location>
        <begin position="147"/>
        <end position="170"/>
    </location>
</feature>
<feature type="domain" description="Methylamine utilisation protein MauE" evidence="6">
    <location>
        <begin position="1"/>
        <end position="133"/>
    </location>
</feature>
<accession>A0A1C4WYU2</accession>
<dbReference type="RefSeq" id="WP_157742479.1">
    <property type="nucleotide sequence ID" value="NZ_LT607409.1"/>
</dbReference>
<dbReference type="AlphaFoldDB" id="A0A1C4WYU2"/>
<evidence type="ECO:0000313" key="7">
    <source>
        <dbReference type="EMBL" id="SCF01437.1"/>
    </source>
</evidence>
<feature type="transmembrane region" description="Helical" evidence="5">
    <location>
        <begin position="45"/>
        <end position="69"/>
    </location>
</feature>
<organism evidence="7 8">
    <name type="scientific">Micromonospora chokoriensis</name>
    <dbReference type="NCBI Taxonomy" id="356851"/>
    <lineage>
        <taxon>Bacteria</taxon>
        <taxon>Bacillati</taxon>
        <taxon>Actinomycetota</taxon>
        <taxon>Actinomycetes</taxon>
        <taxon>Micromonosporales</taxon>
        <taxon>Micromonosporaceae</taxon>
        <taxon>Micromonospora</taxon>
    </lineage>
</organism>
<keyword evidence="8" id="KW-1185">Reference proteome</keyword>
<keyword evidence="3 5" id="KW-1133">Transmembrane helix</keyword>
<reference evidence="8" key="1">
    <citation type="submission" date="2016-06" db="EMBL/GenBank/DDBJ databases">
        <authorList>
            <person name="Varghese N."/>
            <person name="Submissions Spin"/>
        </authorList>
    </citation>
    <scope>NUCLEOTIDE SEQUENCE [LARGE SCALE GENOMIC DNA]</scope>
    <source>
        <strain evidence="8">DSM 45160</strain>
    </source>
</reference>
<sequence length="179" mass="18509">MRYLEVACRLLLVTVFGVAVYTKVSGRPAWLSFVDSLRQMPVPTSVARPAALLTVSVEVLIALLLLVPLRWAGEIGFALAAGLLVAFTSVIALAVAKGTRATCRCFGASSTPLGWPHIVRNGTLLVVAVLGLAGASAPESLGASGALLAGVGGLVLGVLVTAMEDIFALIRPIGRPRRP</sequence>
<dbReference type="GO" id="GO:0030416">
    <property type="term" value="P:methylamine metabolic process"/>
    <property type="evidence" value="ECO:0007669"/>
    <property type="project" value="InterPro"/>
</dbReference>
<evidence type="ECO:0000256" key="5">
    <source>
        <dbReference type="SAM" id="Phobius"/>
    </source>
</evidence>
<proteinExistence type="predicted"/>
<dbReference type="GO" id="GO:0016020">
    <property type="term" value="C:membrane"/>
    <property type="evidence" value="ECO:0007669"/>
    <property type="project" value="UniProtKB-SubCell"/>
</dbReference>
<evidence type="ECO:0000256" key="1">
    <source>
        <dbReference type="ARBA" id="ARBA00004141"/>
    </source>
</evidence>
<evidence type="ECO:0000259" key="6">
    <source>
        <dbReference type="Pfam" id="PF07291"/>
    </source>
</evidence>
<dbReference type="EMBL" id="LT607409">
    <property type="protein sequence ID" value="SCF01437.1"/>
    <property type="molecule type" value="Genomic_DNA"/>
</dbReference>
<name>A0A1C4WYU2_9ACTN</name>
<feature type="transmembrane region" description="Helical" evidence="5">
    <location>
        <begin position="6"/>
        <end position="24"/>
    </location>
</feature>
<feature type="transmembrane region" description="Helical" evidence="5">
    <location>
        <begin position="117"/>
        <end position="135"/>
    </location>
</feature>